<comment type="catalytic activity">
    <reaction evidence="12">
        <text>D-glucose + ATP = D-glucose 6-phosphate + ADP + H(+)</text>
        <dbReference type="Rhea" id="RHEA:17825"/>
        <dbReference type="ChEBI" id="CHEBI:4167"/>
        <dbReference type="ChEBI" id="CHEBI:15378"/>
        <dbReference type="ChEBI" id="CHEBI:30616"/>
        <dbReference type="ChEBI" id="CHEBI:61548"/>
        <dbReference type="ChEBI" id="CHEBI:456216"/>
        <dbReference type="EC" id="2.7.1.1"/>
    </reaction>
    <physiologicalReaction direction="left-to-right" evidence="12">
        <dbReference type="Rhea" id="RHEA:17826"/>
    </physiologicalReaction>
</comment>
<dbReference type="FunFam" id="3.30.420.40:FF:000805">
    <property type="entry name" value="Hexokinase-2"/>
    <property type="match status" value="1"/>
</dbReference>
<evidence type="ECO:0000256" key="12">
    <source>
        <dbReference type="ARBA" id="ARBA00048160"/>
    </source>
</evidence>
<keyword evidence="5" id="KW-0808">Transferase</keyword>
<name>A0A4R1Q906_9FIRM</name>
<dbReference type="EMBL" id="SLUI01000004">
    <property type="protein sequence ID" value="TCL38215.1"/>
    <property type="molecule type" value="Genomic_DNA"/>
</dbReference>
<comment type="catalytic activity">
    <reaction evidence="11">
        <text>D-fructose + ATP = D-fructose 6-phosphate + ADP + H(+)</text>
        <dbReference type="Rhea" id="RHEA:16125"/>
        <dbReference type="ChEBI" id="CHEBI:15378"/>
        <dbReference type="ChEBI" id="CHEBI:30616"/>
        <dbReference type="ChEBI" id="CHEBI:37721"/>
        <dbReference type="ChEBI" id="CHEBI:61527"/>
        <dbReference type="ChEBI" id="CHEBI:456216"/>
        <dbReference type="EC" id="2.7.1.1"/>
    </reaction>
    <physiologicalReaction direction="left-to-right" evidence="11">
        <dbReference type="Rhea" id="RHEA:16126"/>
    </physiologicalReaction>
</comment>
<dbReference type="InterPro" id="IPR022673">
    <property type="entry name" value="Hexokinase_C"/>
</dbReference>
<reference evidence="15 16" key="1">
    <citation type="submission" date="2019-03" db="EMBL/GenBank/DDBJ databases">
        <title>Genomic Encyclopedia of Type Strains, Phase IV (KMG-IV): sequencing the most valuable type-strain genomes for metagenomic binning, comparative biology and taxonomic classification.</title>
        <authorList>
            <person name="Goeker M."/>
        </authorList>
    </citation>
    <scope>NUCLEOTIDE SEQUENCE [LARGE SCALE GENOMIC DNA]</scope>
    <source>
        <strain evidence="15 16">DSM 15969</strain>
    </source>
</reference>
<evidence type="ECO:0000256" key="11">
    <source>
        <dbReference type="ARBA" id="ARBA00047905"/>
    </source>
</evidence>
<feature type="domain" description="Hexokinase N-terminal" evidence="13">
    <location>
        <begin position="8"/>
        <end position="203"/>
    </location>
</feature>
<dbReference type="InterPro" id="IPR043129">
    <property type="entry name" value="ATPase_NBD"/>
</dbReference>
<gene>
    <name evidence="15" type="ORF">EV210_104184</name>
</gene>
<evidence type="ECO:0000256" key="7">
    <source>
        <dbReference type="ARBA" id="ARBA00022777"/>
    </source>
</evidence>
<dbReference type="PANTHER" id="PTHR19443">
    <property type="entry name" value="HEXOKINASE"/>
    <property type="match status" value="1"/>
</dbReference>
<accession>A0A4R1Q906</accession>
<dbReference type="GO" id="GO:0005829">
    <property type="term" value="C:cytosol"/>
    <property type="evidence" value="ECO:0007669"/>
    <property type="project" value="TreeGrafter"/>
</dbReference>
<sequence length="450" mass="48276">MSAVQQCLRQLQADFALSAAQLAAIVDAFLHDMEEGINGRPSSLAMLPSFLTKPDGSEKGVFLALDFGGTNVRVLLAELTGKGKYTILARHNVLLADRRKGYDYTSSSATAADLFGFLADQLALIASPDKTYLLGHTFSFPCRQTGINESFLLYWTKEIQTAGVEGQNIAELLRQALSSRSLFHIHPVAIANDTVSALMAAAYQDVCADIGSICGTGHNTCYLDAFAHTQPMYINIEAGNFDKLPGNRYDTLLDKASSRPGAAILEKCCSGRYIGELLRLVLVDMIRQEVLFSGSCPLFLQNEHRLTGKDVAVLQYAADKPDQTAAWLASHNCQLISTAADQQLLQSAAKLIAGRSARLAAATYAAVLKRIDPSLDYRHTIAIDGSLYEKLPGYADAVAATLQELLGSKSEQVKCILAKDGSGIGAAIAAATTQAITHSCVRSTVPVAHM</sequence>
<evidence type="ECO:0000256" key="10">
    <source>
        <dbReference type="ARBA" id="ARBA00044613"/>
    </source>
</evidence>
<dbReference type="GO" id="GO:0005524">
    <property type="term" value="F:ATP binding"/>
    <property type="evidence" value="ECO:0007669"/>
    <property type="project" value="UniProtKB-KW"/>
</dbReference>
<evidence type="ECO:0000313" key="16">
    <source>
        <dbReference type="Proteomes" id="UP000295063"/>
    </source>
</evidence>
<keyword evidence="16" id="KW-1185">Reference proteome</keyword>
<comment type="catalytic activity">
    <reaction evidence="10">
        <text>a D-hexose + ATP = a D-hexose 6-phosphate + ADP + H(+)</text>
        <dbReference type="Rhea" id="RHEA:22740"/>
        <dbReference type="ChEBI" id="CHEBI:4194"/>
        <dbReference type="ChEBI" id="CHEBI:15378"/>
        <dbReference type="ChEBI" id="CHEBI:30616"/>
        <dbReference type="ChEBI" id="CHEBI:229467"/>
        <dbReference type="ChEBI" id="CHEBI:456216"/>
        <dbReference type="EC" id="2.7.1.1"/>
    </reaction>
    <physiologicalReaction direction="left-to-right" evidence="10">
        <dbReference type="Rhea" id="RHEA:22741"/>
    </physiologicalReaction>
</comment>
<dbReference type="PANTHER" id="PTHR19443:SF16">
    <property type="entry name" value="HEXOKINASE TYPE 1-RELATED"/>
    <property type="match status" value="1"/>
</dbReference>
<dbReference type="Pfam" id="PF03727">
    <property type="entry name" value="Hexokinase_2"/>
    <property type="match status" value="1"/>
</dbReference>
<dbReference type="GO" id="GO:0001678">
    <property type="term" value="P:intracellular glucose homeostasis"/>
    <property type="evidence" value="ECO:0007669"/>
    <property type="project" value="InterPro"/>
</dbReference>
<proteinExistence type="inferred from homology"/>
<evidence type="ECO:0000259" key="14">
    <source>
        <dbReference type="Pfam" id="PF03727"/>
    </source>
</evidence>
<protein>
    <recommendedName>
        <fullName evidence="4">hexokinase</fullName>
        <ecNumber evidence="4">2.7.1.1</ecNumber>
    </recommendedName>
</protein>
<dbReference type="UniPathway" id="UPA00109">
    <property type="reaction ID" value="UER00180"/>
</dbReference>
<keyword evidence="7 15" id="KW-0418">Kinase</keyword>
<evidence type="ECO:0000256" key="4">
    <source>
        <dbReference type="ARBA" id="ARBA00012324"/>
    </source>
</evidence>
<comment type="pathway">
    <text evidence="1">Carbohydrate degradation; glycolysis; D-glyceraldehyde 3-phosphate and glycerone phosphate from D-glucose: step 1/4.</text>
</comment>
<dbReference type="GO" id="GO:0006096">
    <property type="term" value="P:glycolytic process"/>
    <property type="evidence" value="ECO:0007669"/>
    <property type="project" value="UniProtKB-UniPathway"/>
</dbReference>
<evidence type="ECO:0000259" key="13">
    <source>
        <dbReference type="Pfam" id="PF00349"/>
    </source>
</evidence>
<dbReference type="Gene3D" id="3.40.367.20">
    <property type="match status" value="1"/>
</dbReference>
<evidence type="ECO:0000256" key="9">
    <source>
        <dbReference type="ARBA" id="ARBA00023152"/>
    </source>
</evidence>
<dbReference type="GO" id="GO:0005536">
    <property type="term" value="F:D-glucose binding"/>
    <property type="evidence" value="ECO:0007669"/>
    <property type="project" value="InterPro"/>
</dbReference>
<dbReference type="PROSITE" id="PS51748">
    <property type="entry name" value="HEXOKINASE_2"/>
    <property type="match status" value="1"/>
</dbReference>
<evidence type="ECO:0000256" key="5">
    <source>
        <dbReference type="ARBA" id="ARBA00022679"/>
    </source>
</evidence>
<dbReference type="Pfam" id="PF00349">
    <property type="entry name" value="Hexokinase_1"/>
    <property type="match status" value="1"/>
</dbReference>
<evidence type="ECO:0000256" key="1">
    <source>
        <dbReference type="ARBA" id="ARBA00004888"/>
    </source>
</evidence>
<dbReference type="Proteomes" id="UP000295063">
    <property type="component" value="Unassembled WGS sequence"/>
</dbReference>
<keyword evidence="6" id="KW-0547">Nucleotide-binding</keyword>
<evidence type="ECO:0000256" key="6">
    <source>
        <dbReference type="ARBA" id="ARBA00022741"/>
    </source>
</evidence>
<comment type="pathway">
    <text evidence="2">Carbohydrate metabolism; hexose metabolism.</text>
</comment>
<dbReference type="PRINTS" id="PR00475">
    <property type="entry name" value="HEXOKINASE"/>
</dbReference>
<dbReference type="AlphaFoldDB" id="A0A4R1Q906"/>
<dbReference type="GO" id="GO:0008865">
    <property type="term" value="F:fructokinase activity"/>
    <property type="evidence" value="ECO:0007669"/>
    <property type="project" value="TreeGrafter"/>
</dbReference>
<dbReference type="InterPro" id="IPR001312">
    <property type="entry name" value="Hexokinase"/>
</dbReference>
<dbReference type="SUPFAM" id="SSF53067">
    <property type="entry name" value="Actin-like ATPase domain"/>
    <property type="match status" value="2"/>
</dbReference>
<dbReference type="InterPro" id="IPR022672">
    <property type="entry name" value="Hexokinase_N"/>
</dbReference>
<dbReference type="Gene3D" id="3.30.420.40">
    <property type="match status" value="1"/>
</dbReference>
<dbReference type="EC" id="2.7.1.1" evidence="4"/>
<keyword evidence="9" id="KW-0324">Glycolysis</keyword>
<comment type="caution">
    <text evidence="15">The sequence shown here is derived from an EMBL/GenBank/DDBJ whole genome shotgun (WGS) entry which is preliminary data.</text>
</comment>
<evidence type="ECO:0000256" key="2">
    <source>
        <dbReference type="ARBA" id="ARBA00005028"/>
    </source>
</evidence>
<evidence type="ECO:0000256" key="3">
    <source>
        <dbReference type="ARBA" id="ARBA00009225"/>
    </source>
</evidence>
<dbReference type="GO" id="GO:0006006">
    <property type="term" value="P:glucose metabolic process"/>
    <property type="evidence" value="ECO:0007669"/>
    <property type="project" value="TreeGrafter"/>
</dbReference>
<feature type="domain" description="Hexokinase C-terminal" evidence="14">
    <location>
        <begin position="210"/>
        <end position="431"/>
    </location>
</feature>
<evidence type="ECO:0000313" key="15">
    <source>
        <dbReference type="EMBL" id="TCL38215.1"/>
    </source>
</evidence>
<dbReference type="GO" id="GO:0004340">
    <property type="term" value="F:glucokinase activity"/>
    <property type="evidence" value="ECO:0007669"/>
    <property type="project" value="TreeGrafter"/>
</dbReference>
<keyword evidence="8" id="KW-0067">ATP-binding</keyword>
<evidence type="ECO:0000256" key="8">
    <source>
        <dbReference type="ARBA" id="ARBA00022840"/>
    </source>
</evidence>
<organism evidence="15 16">
    <name type="scientific">Anaerospora hongkongensis</name>
    <dbReference type="NCBI Taxonomy" id="244830"/>
    <lineage>
        <taxon>Bacteria</taxon>
        <taxon>Bacillati</taxon>
        <taxon>Bacillota</taxon>
        <taxon>Negativicutes</taxon>
        <taxon>Selenomonadales</taxon>
        <taxon>Sporomusaceae</taxon>
        <taxon>Anaerospora</taxon>
    </lineage>
</organism>
<dbReference type="RefSeq" id="WP_165898825.1">
    <property type="nucleotide sequence ID" value="NZ_SLUI01000004.1"/>
</dbReference>
<comment type="similarity">
    <text evidence="3">Belongs to the hexokinase family.</text>
</comment>